<accession>A0A9P0C9C5</accession>
<evidence type="ECO:0000313" key="3">
    <source>
        <dbReference type="Proteomes" id="UP001152759"/>
    </source>
</evidence>
<feature type="transmembrane region" description="Helical" evidence="1">
    <location>
        <begin position="190"/>
        <end position="211"/>
    </location>
</feature>
<gene>
    <name evidence="2" type="ORF">BEMITA_LOCUS2820</name>
</gene>
<feature type="transmembrane region" description="Helical" evidence="1">
    <location>
        <begin position="63"/>
        <end position="84"/>
    </location>
</feature>
<dbReference type="KEGG" id="btab:109044261"/>
<reference evidence="2" key="1">
    <citation type="submission" date="2021-12" db="EMBL/GenBank/DDBJ databases">
        <authorList>
            <person name="King R."/>
        </authorList>
    </citation>
    <scope>NUCLEOTIDE SEQUENCE</scope>
</reference>
<keyword evidence="1" id="KW-0472">Membrane</keyword>
<feature type="transmembrane region" description="Helical" evidence="1">
    <location>
        <begin position="12"/>
        <end position="35"/>
    </location>
</feature>
<dbReference type="AlphaFoldDB" id="A0A9P0C9C5"/>
<organism evidence="2 3">
    <name type="scientific">Bemisia tabaci</name>
    <name type="common">Sweetpotato whitefly</name>
    <name type="synonym">Aleurodes tabaci</name>
    <dbReference type="NCBI Taxonomy" id="7038"/>
    <lineage>
        <taxon>Eukaryota</taxon>
        <taxon>Metazoa</taxon>
        <taxon>Ecdysozoa</taxon>
        <taxon>Arthropoda</taxon>
        <taxon>Hexapoda</taxon>
        <taxon>Insecta</taxon>
        <taxon>Pterygota</taxon>
        <taxon>Neoptera</taxon>
        <taxon>Paraneoptera</taxon>
        <taxon>Hemiptera</taxon>
        <taxon>Sternorrhyncha</taxon>
        <taxon>Aleyrodoidea</taxon>
        <taxon>Aleyrodidae</taxon>
        <taxon>Aleyrodinae</taxon>
        <taxon>Bemisia</taxon>
    </lineage>
</organism>
<name>A0A9P0C9C5_BEMTA</name>
<sequence length="248" mass="28351">MGSSCESCMTRMPYATLIATIMCLTGVGVFCGTIYRGATLSYQMLEQVFYIQSSWIEPLKLTLMGISGFMGAVGLMILFVGCLATGATRQKVYRAWGARVGGRISCAVFMSISYILQIVWLLIFIFLVIITLVFTVFVKMCSSHRVQNHECLSFRQFDFFFPDGQRPEHMEVCDHKTKEFCKDYVEKAEIMFVLSLIACFFIILSLIHYLMCLSANYAHIRDHEKFQDLQELKYLQGSDPSIHSRGRY</sequence>
<keyword evidence="1" id="KW-0812">Transmembrane</keyword>
<evidence type="ECO:0000256" key="1">
    <source>
        <dbReference type="SAM" id="Phobius"/>
    </source>
</evidence>
<protein>
    <recommendedName>
        <fullName evidence="4">Neuronal membrane glycoprotein M6-b</fullName>
    </recommendedName>
</protein>
<dbReference type="GO" id="GO:0031175">
    <property type="term" value="P:neuron projection development"/>
    <property type="evidence" value="ECO:0007669"/>
    <property type="project" value="TreeGrafter"/>
</dbReference>
<proteinExistence type="predicted"/>
<dbReference type="Proteomes" id="UP001152759">
    <property type="component" value="Chromosome 10"/>
</dbReference>
<evidence type="ECO:0000313" key="2">
    <source>
        <dbReference type="EMBL" id="CAH0762714.1"/>
    </source>
</evidence>
<dbReference type="EMBL" id="OU963871">
    <property type="protein sequence ID" value="CAH0762714.1"/>
    <property type="molecule type" value="Genomic_DNA"/>
</dbReference>
<keyword evidence="3" id="KW-1185">Reference proteome</keyword>
<feature type="transmembrane region" description="Helical" evidence="1">
    <location>
        <begin position="118"/>
        <end position="138"/>
    </location>
</feature>
<dbReference type="PANTHER" id="PTHR11683:SF12">
    <property type="entry name" value="M6, ISOFORM F"/>
    <property type="match status" value="1"/>
</dbReference>
<dbReference type="InterPro" id="IPR001614">
    <property type="entry name" value="Myelin_PLP"/>
</dbReference>
<dbReference type="Pfam" id="PF01275">
    <property type="entry name" value="Myelin_PLP"/>
    <property type="match status" value="1"/>
</dbReference>
<evidence type="ECO:0008006" key="4">
    <source>
        <dbReference type="Google" id="ProtNLM"/>
    </source>
</evidence>
<keyword evidence="1" id="KW-1133">Transmembrane helix</keyword>
<dbReference type="GO" id="GO:0005886">
    <property type="term" value="C:plasma membrane"/>
    <property type="evidence" value="ECO:0007669"/>
    <property type="project" value="TreeGrafter"/>
</dbReference>
<dbReference type="PANTHER" id="PTHR11683">
    <property type="entry name" value="MYELIN PROTEOLIPID"/>
    <property type="match status" value="1"/>
</dbReference>
<dbReference type="OrthoDB" id="9993736at2759"/>